<feature type="compositionally biased region" description="Low complexity" evidence="7">
    <location>
        <begin position="41"/>
        <end position="59"/>
    </location>
</feature>
<evidence type="ECO:0000313" key="9">
    <source>
        <dbReference type="EMBL" id="OQR93167.1"/>
    </source>
</evidence>
<dbReference type="PANTHER" id="PTHR15481:SF0">
    <property type="entry name" value="LD23870P-RELATED"/>
    <property type="match status" value="1"/>
</dbReference>
<feature type="region of interest" description="Disordered" evidence="7">
    <location>
        <begin position="1"/>
        <end position="92"/>
    </location>
</feature>
<keyword evidence="2" id="KW-0507">mRNA processing</keyword>
<dbReference type="GO" id="GO:0000398">
    <property type="term" value="P:mRNA splicing, via spliceosome"/>
    <property type="evidence" value="ECO:0007669"/>
    <property type="project" value="TreeGrafter"/>
</dbReference>
<evidence type="ECO:0000256" key="3">
    <source>
        <dbReference type="ARBA" id="ARBA00022884"/>
    </source>
</evidence>
<dbReference type="PROSITE" id="PS50102">
    <property type="entry name" value="RRM"/>
    <property type="match status" value="1"/>
</dbReference>
<dbReference type="EMBL" id="JNBS01002273">
    <property type="protein sequence ID" value="OQR93167.1"/>
    <property type="molecule type" value="Genomic_DNA"/>
</dbReference>
<gene>
    <name evidence="9" type="ORF">THRCLA_08535</name>
</gene>
<keyword evidence="5" id="KW-0539">Nucleus</keyword>
<dbReference type="SMART" id="SM00360">
    <property type="entry name" value="RRM"/>
    <property type="match status" value="1"/>
</dbReference>
<proteinExistence type="predicted"/>
<keyword evidence="3 6" id="KW-0694">RNA-binding</keyword>
<feature type="region of interest" description="Disordered" evidence="7">
    <location>
        <begin position="171"/>
        <end position="256"/>
    </location>
</feature>
<accession>A0A1V9Z5I0</accession>
<dbReference type="Pfam" id="PF00076">
    <property type="entry name" value="RRM_1"/>
    <property type="match status" value="1"/>
</dbReference>
<dbReference type="SUPFAM" id="SSF54928">
    <property type="entry name" value="RNA-binding domain, RBD"/>
    <property type="match status" value="1"/>
</dbReference>
<dbReference type="AlphaFoldDB" id="A0A1V9Z5I0"/>
<dbReference type="Proteomes" id="UP000243217">
    <property type="component" value="Unassembled WGS sequence"/>
</dbReference>
<organism evidence="9 10">
    <name type="scientific">Thraustotheca clavata</name>
    <dbReference type="NCBI Taxonomy" id="74557"/>
    <lineage>
        <taxon>Eukaryota</taxon>
        <taxon>Sar</taxon>
        <taxon>Stramenopiles</taxon>
        <taxon>Oomycota</taxon>
        <taxon>Saprolegniomycetes</taxon>
        <taxon>Saprolegniales</taxon>
        <taxon>Achlyaceae</taxon>
        <taxon>Thraustotheca</taxon>
    </lineage>
</organism>
<feature type="compositionally biased region" description="Basic residues" evidence="7">
    <location>
        <begin position="186"/>
        <end position="201"/>
    </location>
</feature>
<dbReference type="InterPro" id="IPR012677">
    <property type="entry name" value="Nucleotide-bd_a/b_plait_sf"/>
</dbReference>
<name>A0A1V9Z5I0_9STRA</name>
<evidence type="ECO:0000259" key="8">
    <source>
        <dbReference type="PROSITE" id="PS50102"/>
    </source>
</evidence>
<dbReference type="GO" id="GO:0005737">
    <property type="term" value="C:cytoplasm"/>
    <property type="evidence" value="ECO:0007669"/>
    <property type="project" value="TreeGrafter"/>
</dbReference>
<dbReference type="Gene3D" id="3.30.70.330">
    <property type="match status" value="1"/>
</dbReference>
<dbReference type="PANTHER" id="PTHR15481">
    <property type="entry name" value="RIBONUCLEIC ACID BINDING PROTEIN S1"/>
    <property type="match status" value="1"/>
</dbReference>
<dbReference type="CDD" id="cd12365">
    <property type="entry name" value="RRM_RNPS1"/>
    <property type="match status" value="1"/>
</dbReference>
<feature type="compositionally biased region" description="Basic residues" evidence="7">
    <location>
        <begin position="239"/>
        <end position="256"/>
    </location>
</feature>
<evidence type="ECO:0000256" key="5">
    <source>
        <dbReference type="ARBA" id="ARBA00023242"/>
    </source>
</evidence>
<evidence type="ECO:0000256" key="2">
    <source>
        <dbReference type="ARBA" id="ARBA00022664"/>
    </source>
</evidence>
<feature type="domain" description="RRM" evidence="8">
    <location>
        <begin position="91"/>
        <end position="169"/>
    </location>
</feature>
<comment type="subcellular location">
    <subcellularLocation>
        <location evidence="1">Nucleus</location>
    </subcellularLocation>
</comment>
<evidence type="ECO:0000256" key="4">
    <source>
        <dbReference type="ARBA" id="ARBA00023187"/>
    </source>
</evidence>
<feature type="compositionally biased region" description="Basic residues" evidence="7">
    <location>
        <begin position="1"/>
        <end position="40"/>
    </location>
</feature>
<dbReference type="GO" id="GO:0061574">
    <property type="term" value="C:ASAP complex"/>
    <property type="evidence" value="ECO:0007669"/>
    <property type="project" value="TreeGrafter"/>
</dbReference>
<dbReference type="GO" id="GO:0003723">
    <property type="term" value="F:RNA binding"/>
    <property type="evidence" value="ECO:0007669"/>
    <property type="project" value="UniProtKB-UniRule"/>
</dbReference>
<dbReference type="InterPro" id="IPR000504">
    <property type="entry name" value="RRM_dom"/>
</dbReference>
<keyword evidence="10" id="KW-1185">Reference proteome</keyword>
<dbReference type="GO" id="GO:0005654">
    <property type="term" value="C:nucleoplasm"/>
    <property type="evidence" value="ECO:0007669"/>
    <property type="project" value="TreeGrafter"/>
</dbReference>
<evidence type="ECO:0000256" key="7">
    <source>
        <dbReference type="SAM" id="MobiDB-lite"/>
    </source>
</evidence>
<dbReference type="OrthoDB" id="252020at2759"/>
<reference evidence="9 10" key="1">
    <citation type="journal article" date="2014" name="Genome Biol. Evol.">
        <title>The secreted proteins of Achlya hypogyna and Thraustotheca clavata identify the ancestral oomycete secretome and reveal gene acquisitions by horizontal gene transfer.</title>
        <authorList>
            <person name="Misner I."/>
            <person name="Blouin N."/>
            <person name="Leonard G."/>
            <person name="Richards T.A."/>
            <person name="Lane C.E."/>
        </authorList>
    </citation>
    <scope>NUCLEOTIDE SEQUENCE [LARGE SCALE GENOMIC DNA]</scope>
    <source>
        <strain evidence="9 10">ATCC 34112</strain>
    </source>
</reference>
<evidence type="ECO:0000256" key="6">
    <source>
        <dbReference type="PROSITE-ProRule" id="PRU00176"/>
    </source>
</evidence>
<comment type="caution">
    <text evidence="9">The sequence shown here is derived from an EMBL/GenBank/DDBJ whole genome shotgun (WGS) entry which is preliminary data.</text>
</comment>
<dbReference type="STRING" id="74557.A0A1V9Z5I0"/>
<keyword evidence="4" id="KW-0508">mRNA splicing</keyword>
<dbReference type="InterPro" id="IPR034201">
    <property type="entry name" value="RNPS1_RRM"/>
</dbReference>
<sequence length="256" mass="29483">MGRRSFSRSSSRSRSRGGRRGRGFRRSFSRDRNRRGRGRSYSRSSSRSSYSSRSSSPSRSRSRGRKSRSASVHSKASNERRSRSPSPDDGASLHVANLTRNVNSDHLSEIFGKFGTVANVNLEIDKSTRLPKGFAYIQFAKRAEAETAQLHMHDGQIDGNKIQVNFVLVQPKPKRSVSRSPIRKSPERRRRASPFRRRSPVGRRQASPFRRRSPIRARFNDRRERRRASPFIPRDRRSSPVRRRSRSPRYVHKPGG</sequence>
<dbReference type="InterPro" id="IPR035979">
    <property type="entry name" value="RBD_domain_sf"/>
</dbReference>
<evidence type="ECO:0000256" key="1">
    <source>
        <dbReference type="ARBA" id="ARBA00004123"/>
    </source>
</evidence>
<protein>
    <submittedName>
        <fullName evidence="9">Arginine/serine-rich protein 45 isoform X2</fullName>
    </submittedName>
</protein>
<evidence type="ECO:0000313" key="10">
    <source>
        <dbReference type="Proteomes" id="UP000243217"/>
    </source>
</evidence>